<keyword evidence="4" id="KW-0282">Flagellum</keyword>
<dbReference type="InterPro" id="IPR007809">
    <property type="entry name" value="FlgN-like"/>
</dbReference>
<keyword evidence="4" id="KW-0966">Cell projection</keyword>
<comment type="similarity">
    <text evidence="2">Belongs to the FlgN family.</text>
</comment>
<dbReference type="EMBL" id="CP140152">
    <property type="protein sequence ID" value="WQH02394.1"/>
    <property type="molecule type" value="Genomic_DNA"/>
</dbReference>
<organism evidence="4 5">
    <name type="scientific">Duganella zoogloeoides</name>
    <dbReference type="NCBI Taxonomy" id="75659"/>
    <lineage>
        <taxon>Bacteria</taxon>
        <taxon>Pseudomonadati</taxon>
        <taxon>Pseudomonadota</taxon>
        <taxon>Betaproteobacteria</taxon>
        <taxon>Burkholderiales</taxon>
        <taxon>Oxalobacteraceae</taxon>
        <taxon>Telluria group</taxon>
        <taxon>Duganella</taxon>
    </lineage>
</organism>
<dbReference type="InterPro" id="IPR036679">
    <property type="entry name" value="FlgN-like_sf"/>
</dbReference>
<accession>A0ABZ0XRU4</accession>
<dbReference type="Proteomes" id="UP001326110">
    <property type="component" value="Chromosome"/>
</dbReference>
<keyword evidence="3" id="KW-1005">Bacterial flagellum biogenesis</keyword>
<comment type="function">
    <text evidence="1">Required for the efficient initiation of filament assembly.</text>
</comment>
<protein>
    <submittedName>
        <fullName evidence="4">Flagellar export chaperone FlgN</fullName>
    </submittedName>
</protein>
<evidence type="ECO:0000256" key="3">
    <source>
        <dbReference type="ARBA" id="ARBA00022795"/>
    </source>
</evidence>
<keyword evidence="5" id="KW-1185">Reference proteome</keyword>
<dbReference type="RefSeq" id="WP_019919823.1">
    <property type="nucleotide sequence ID" value="NZ_CP140152.1"/>
</dbReference>
<gene>
    <name evidence="4" type="primary">flgN</name>
    <name evidence="4" type="ORF">SR858_15060</name>
</gene>
<name>A0ABZ0XRU4_9BURK</name>
<evidence type="ECO:0000313" key="4">
    <source>
        <dbReference type="EMBL" id="WQH02394.1"/>
    </source>
</evidence>
<dbReference type="Gene3D" id="1.20.58.300">
    <property type="entry name" value="FlgN-like"/>
    <property type="match status" value="1"/>
</dbReference>
<keyword evidence="4" id="KW-0969">Cilium</keyword>
<evidence type="ECO:0000313" key="5">
    <source>
        <dbReference type="Proteomes" id="UP001326110"/>
    </source>
</evidence>
<sequence length="148" mass="16167">MSNPASPPPVSRQEAMRALLAGIAADMQAYAGLAALLEEQFDAALRHQGPRLGDIAEKITGMVAEADARRIQRVALAQHLNGPNGTMAQAFALLKPAAREKMEADWLALEALVIECKRLSKRNADLLVEQHGIMQRVLHGEEHIYEPI</sequence>
<proteinExistence type="inferred from homology"/>
<dbReference type="SUPFAM" id="SSF140566">
    <property type="entry name" value="FlgN-like"/>
    <property type="match status" value="1"/>
</dbReference>
<dbReference type="Pfam" id="PF05130">
    <property type="entry name" value="FlgN"/>
    <property type="match status" value="1"/>
</dbReference>
<evidence type="ECO:0000256" key="2">
    <source>
        <dbReference type="ARBA" id="ARBA00007703"/>
    </source>
</evidence>
<reference evidence="4 5" key="1">
    <citation type="submission" date="2023-11" db="EMBL/GenBank/DDBJ databases">
        <title>MicrobeMod: A computational toolkit for identifying prokaryotic methylation and restriction-modification with nanopore sequencing.</title>
        <authorList>
            <person name="Crits-Christoph A."/>
            <person name="Kang S.C."/>
            <person name="Lee H."/>
            <person name="Ostrov N."/>
        </authorList>
    </citation>
    <scope>NUCLEOTIDE SEQUENCE [LARGE SCALE GENOMIC DNA]</scope>
    <source>
        <strain evidence="4 5">ATCC 25935</strain>
    </source>
</reference>
<evidence type="ECO:0000256" key="1">
    <source>
        <dbReference type="ARBA" id="ARBA00002397"/>
    </source>
</evidence>